<evidence type="ECO:0000259" key="10">
    <source>
        <dbReference type="Pfam" id="PF21694"/>
    </source>
</evidence>
<evidence type="ECO:0000256" key="1">
    <source>
        <dbReference type="ARBA" id="ARBA00012417"/>
    </source>
</evidence>
<gene>
    <name evidence="11" type="ORF">RU96_GL002358</name>
</gene>
<keyword evidence="3" id="KW-0808">Transferase</keyword>
<dbReference type="GO" id="GO:0006261">
    <property type="term" value="P:DNA-templated DNA replication"/>
    <property type="evidence" value="ECO:0007669"/>
    <property type="project" value="TreeGrafter"/>
</dbReference>
<keyword evidence="5" id="KW-0235">DNA replication</keyword>
<dbReference type="Gene3D" id="1.10.8.60">
    <property type="match status" value="1"/>
</dbReference>
<dbReference type="Gene3D" id="1.20.272.10">
    <property type="match status" value="1"/>
</dbReference>
<dbReference type="EC" id="2.7.7.7" evidence="1"/>
<dbReference type="GO" id="GO:0003887">
    <property type="term" value="F:DNA-directed DNA polymerase activity"/>
    <property type="evidence" value="ECO:0007669"/>
    <property type="project" value="UniProtKB-KW"/>
</dbReference>
<feature type="domain" description="DNA polymerase III delta subunit-like C-terminal" evidence="10">
    <location>
        <begin position="218"/>
        <end position="337"/>
    </location>
</feature>
<dbReference type="NCBIfam" id="TIGR01128">
    <property type="entry name" value="holA"/>
    <property type="match status" value="1"/>
</dbReference>
<protein>
    <recommendedName>
        <fullName evidence="2">DNA polymerase III subunit delta</fullName>
        <ecNumber evidence="1">2.7.7.7</ecNumber>
    </recommendedName>
</protein>
<dbReference type="GO" id="GO:0003677">
    <property type="term" value="F:DNA binding"/>
    <property type="evidence" value="ECO:0007669"/>
    <property type="project" value="InterPro"/>
</dbReference>
<keyword evidence="4" id="KW-0548">Nucleotidyltransferase</keyword>
<dbReference type="GO" id="GO:0009360">
    <property type="term" value="C:DNA polymerase III complex"/>
    <property type="evidence" value="ECO:0007669"/>
    <property type="project" value="InterPro"/>
</dbReference>
<reference evidence="11 12" key="1">
    <citation type="submission" date="2014-12" db="EMBL/GenBank/DDBJ databases">
        <title>Draft genome sequences of 29 type strains of Enterococci.</title>
        <authorList>
            <person name="Zhong Z."/>
            <person name="Sun Z."/>
            <person name="Liu W."/>
            <person name="Zhang W."/>
            <person name="Zhang H."/>
        </authorList>
    </citation>
    <scope>NUCLEOTIDE SEQUENCE [LARGE SCALE GENOMIC DNA]</scope>
    <source>
        <strain evidence="11 12">DSM 21207</strain>
    </source>
</reference>
<proteinExistence type="inferred from homology"/>
<dbReference type="PANTHER" id="PTHR34388">
    <property type="entry name" value="DNA POLYMERASE III SUBUNIT DELTA"/>
    <property type="match status" value="1"/>
</dbReference>
<dbReference type="Pfam" id="PF06144">
    <property type="entry name" value="DNA_pol3_delta"/>
    <property type="match status" value="1"/>
</dbReference>
<accession>A0A1L8R6D0</accession>
<dbReference type="STRING" id="317010.RU96_GL002358"/>
<dbReference type="Gene3D" id="3.40.50.300">
    <property type="entry name" value="P-loop containing nucleotide triphosphate hydrolases"/>
    <property type="match status" value="1"/>
</dbReference>
<evidence type="ECO:0000256" key="5">
    <source>
        <dbReference type="ARBA" id="ARBA00022705"/>
    </source>
</evidence>
<comment type="caution">
    <text evidence="11">The sequence shown here is derived from an EMBL/GenBank/DDBJ whole genome shotgun (WGS) entry which is preliminary data.</text>
</comment>
<dbReference type="SUPFAM" id="SSF52540">
    <property type="entry name" value="P-loop containing nucleoside triphosphate hydrolases"/>
    <property type="match status" value="1"/>
</dbReference>
<comment type="catalytic activity">
    <reaction evidence="8">
        <text>DNA(n) + a 2'-deoxyribonucleoside 5'-triphosphate = DNA(n+1) + diphosphate</text>
        <dbReference type="Rhea" id="RHEA:22508"/>
        <dbReference type="Rhea" id="RHEA-COMP:17339"/>
        <dbReference type="Rhea" id="RHEA-COMP:17340"/>
        <dbReference type="ChEBI" id="CHEBI:33019"/>
        <dbReference type="ChEBI" id="CHEBI:61560"/>
        <dbReference type="ChEBI" id="CHEBI:173112"/>
        <dbReference type="EC" id="2.7.7.7"/>
    </reaction>
</comment>
<dbReference type="SUPFAM" id="SSF48019">
    <property type="entry name" value="post-AAA+ oligomerization domain-like"/>
    <property type="match status" value="1"/>
</dbReference>
<dbReference type="AlphaFoldDB" id="A0A1L8R6D0"/>
<evidence type="ECO:0000256" key="2">
    <source>
        <dbReference type="ARBA" id="ARBA00017703"/>
    </source>
</evidence>
<keyword evidence="6" id="KW-0239">DNA-directed DNA polymerase</keyword>
<evidence type="ECO:0000259" key="9">
    <source>
        <dbReference type="Pfam" id="PF06144"/>
    </source>
</evidence>
<evidence type="ECO:0000313" key="12">
    <source>
        <dbReference type="Proteomes" id="UP000182835"/>
    </source>
</evidence>
<organism evidence="11 12">
    <name type="scientific">Enterococcus canintestini</name>
    <dbReference type="NCBI Taxonomy" id="317010"/>
    <lineage>
        <taxon>Bacteria</taxon>
        <taxon>Bacillati</taxon>
        <taxon>Bacillota</taxon>
        <taxon>Bacilli</taxon>
        <taxon>Lactobacillales</taxon>
        <taxon>Enterococcaceae</taxon>
        <taxon>Enterococcus</taxon>
    </lineage>
</organism>
<name>A0A1L8R6D0_9ENTE</name>
<dbReference type="InterPro" id="IPR048466">
    <property type="entry name" value="DNA_pol3_delta-like_C"/>
</dbReference>
<evidence type="ECO:0000313" key="11">
    <source>
        <dbReference type="EMBL" id="OJG15307.1"/>
    </source>
</evidence>
<feature type="domain" description="DNA polymerase III delta N-terminal" evidence="9">
    <location>
        <begin position="19"/>
        <end position="146"/>
    </location>
</feature>
<evidence type="ECO:0000256" key="7">
    <source>
        <dbReference type="ARBA" id="ARBA00034754"/>
    </source>
</evidence>
<evidence type="ECO:0000256" key="6">
    <source>
        <dbReference type="ARBA" id="ARBA00022932"/>
    </source>
</evidence>
<dbReference type="InterPro" id="IPR010372">
    <property type="entry name" value="DNA_pol3_delta_N"/>
</dbReference>
<sequence length="340" mass="39085">MKAQEALQAIKEKPLAPLYLVLGTESYLQDRIKQAFMERLQLQKDDLDLVYFDLEQDPLNLVVAEAQAPSLFSLEDKRLIIAENPLFLTAEKKSNVIDQDLTDFLSYLKAPSDSGVVVIIAPYEKLDERKKVSKLLKKQAVVIDVQPLKEQEVERYIRQTLTAENIQLDRVAFDTFMQLTEMDLTKAMQELDKLLLYGANGAPLTKEVILQLVPKSLENNIFELTENVLRGDADKALRIYEDLHLQGEETIKINAILIGQVRLLLQTKILTKAGYQQANIAQTLKVHPYRVKLAMQQVRKYDEKQLMDLYDELVENDYLVKTGQMDKEFLFQLFVLKSAH</sequence>
<dbReference type="RefSeq" id="WP_071864693.1">
    <property type="nucleotide sequence ID" value="NZ_JBHLVQ010000012.1"/>
</dbReference>
<dbReference type="Proteomes" id="UP000182835">
    <property type="component" value="Unassembled WGS sequence"/>
</dbReference>
<dbReference type="InterPro" id="IPR005790">
    <property type="entry name" value="DNA_polIII_delta"/>
</dbReference>
<dbReference type="Pfam" id="PF21694">
    <property type="entry name" value="DNA_pol3_delta_C"/>
    <property type="match status" value="1"/>
</dbReference>
<evidence type="ECO:0000256" key="8">
    <source>
        <dbReference type="ARBA" id="ARBA00049244"/>
    </source>
</evidence>
<dbReference type="PANTHER" id="PTHR34388:SF1">
    <property type="entry name" value="DNA POLYMERASE III SUBUNIT DELTA"/>
    <property type="match status" value="1"/>
</dbReference>
<evidence type="ECO:0000256" key="4">
    <source>
        <dbReference type="ARBA" id="ARBA00022695"/>
    </source>
</evidence>
<dbReference type="InterPro" id="IPR008921">
    <property type="entry name" value="DNA_pol3_clamp-load_cplx_C"/>
</dbReference>
<dbReference type="EMBL" id="JXKG01000008">
    <property type="protein sequence ID" value="OJG15307.1"/>
    <property type="molecule type" value="Genomic_DNA"/>
</dbReference>
<comment type="similarity">
    <text evidence="7">Belongs to the DNA polymerase HolA subunit family.</text>
</comment>
<evidence type="ECO:0000256" key="3">
    <source>
        <dbReference type="ARBA" id="ARBA00022679"/>
    </source>
</evidence>
<dbReference type="OrthoDB" id="9775929at2"/>
<dbReference type="InterPro" id="IPR027417">
    <property type="entry name" value="P-loop_NTPase"/>
</dbReference>